<name>A0A9D4ULD9_ADICA</name>
<keyword evidence="1" id="KW-1133">Transmembrane helix</keyword>
<organism evidence="2 3">
    <name type="scientific">Adiantum capillus-veneris</name>
    <name type="common">Maidenhair fern</name>
    <dbReference type="NCBI Taxonomy" id="13818"/>
    <lineage>
        <taxon>Eukaryota</taxon>
        <taxon>Viridiplantae</taxon>
        <taxon>Streptophyta</taxon>
        <taxon>Embryophyta</taxon>
        <taxon>Tracheophyta</taxon>
        <taxon>Polypodiopsida</taxon>
        <taxon>Polypodiidae</taxon>
        <taxon>Polypodiales</taxon>
        <taxon>Pteridineae</taxon>
        <taxon>Pteridaceae</taxon>
        <taxon>Vittarioideae</taxon>
        <taxon>Adiantum</taxon>
    </lineage>
</organism>
<feature type="transmembrane region" description="Helical" evidence="1">
    <location>
        <begin position="82"/>
        <end position="104"/>
    </location>
</feature>
<evidence type="ECO:0000313" key="3">
    <source>
        <dbReference type="Proteomes" id="UP000886520"/>
    </source>
</evidence>
<protein>
    <recommendedName>
        <fullName evidence="4">Transmembrane protein</fullName>
    </recommendedName>
</protein>
<dbReference type="Proteomes" id="UP000886520">
    <property type="component" value="Chromosome 15"/>
</dbReference>
<evidence type="ECO:0000313" key="2">
    <source>
        <dbReference type="EMBL" id="KAI5069734.1"/>
    </source>
</evidence>
<gene>
    <name evidence="2" type="ORF">GOP47_0016035</name>
</gene>
<comment type="caution">
    <text evidence="2">The sequence shown here is derived from an EMBL/GenBank/DDBJ whole genome shotgun (WGS) entry which is preliminary data.</text>
</comment>
<accession>A0A9D4ULD9</accession>
<dbReference type="EMBL" id="JABFUD020000015">
    <property type="protein sequence ID" value="KAI5069734.1"/>
    <property type="molecule type" value="Genomic_DNA"/>
</dbReference>
<keyword evidence="3" id="KW-1185">Reference proteome</keyword>
<evidence type="ECO:0000256" key="1">
    <source>
        <dbReference type="SAM" id="Phobius"/>
    </source>
</evidence>
<reference evidence="2" key="1">
    <citation type="submission" date="2021-01" db="EMBL/GenBank/DDBJ databases">
        <title>Adiantum capillus-veneris genome.</title>
        <authorList>
            <person name="Fang Y."/>
            <person name="Liao Q."/>
        </authorList>
    </citation>
    <scope>NUCLEOTIDE SEQUENCE</scope>
    <source>
        <strain evidence="2">H3</strain>
        <tissue evidence="2">Leaf</tissue>
    </source>
</reference>
<proteinExistence type="predicted"/>
<keyword evidence="1" id="KW-0812">Transmembrane</keyword>
<sequence>MKKKQKNGFFFPLTRENGVPRFVGAFLSSTLLSSSRSSCQKFSPDLIFLHTHTHTQKTECTLLAPFIAFLCFSSSPHHHPLAFAFSIVLLFCFELSSIGMCSLVY</sequence>
<dbReference type="AlphaFoldDB" id="A0A9D4ULD9"/>
<keyword evidence="1" id="KW-0472">Membrane</keyword>
<evidence type="ECO:0008006" key="4">
    <source>
        <dbReference type="Google" id="ProtNLM"/>
    </source>
</evidence>